<evidence type="ECO:0000313" key="1">
    <source>
        <dbReference type="EMBL" id="JAA70690.1"/>
    </source>
</evidence>
<name>A0A0K8RHU5_IXORI</name>
<keyword evidence="1" id="KW-0378">Hydrolase</keyword>
<protein>
    <submittedName>
        <fullName evidence="1">Putative metalloprotease</fullName>
    </submittedName>
</protein>
<dbReference type="EMBL" id="GADI01003118">
    <property type="protein sequence ID" value="JAA70690.1"/>
    <property type="molecule type" value="mRNA"/>
</dbReference>
<sequence length="137" mass="15396">MPNTEFSTMLPIMSARSSAVIKTTMSAVVLIVLVLTAFASCARVFLDCMYSFFEPGLSTSSSYIVTETGSPVLFVKLTVFPTITNCSNKPIRYDVVVARKLLVDVLIEPKRQLQLQILREPWRHGRTENRLRPFLAP</sequence>
<dbReference type="GO" id="GO:0008237">
    <property type="term" value="F:metallopeptidase activity"/>
    <property type="evidence" value="ECO:0007669"/>
    <property type="project" value="UniProtKB-KW"/>
</dbReference>
<dbReference type="AlphaFoldDB" id="A0A0K8RHU5"/>
<reference evidence="1" key="1">
    <citation type="submission" date="2012-12" db="EMBL/GenBank/DDBJ databases">
        <title>Identification and characterization of a phenylalanine ammonia-lyase gene family in Isatis indigotica Fort.</title>
        <authorList>
            <person name="Liu Q."/>
            <person name="Chen J."/>
            <person name="Zhou X."/>
            <person name="Di P."/>
            <person name="Xiao Y."/>
            <person name="Xuan H."/>
            <person name="Zhang L."/>
            <person name="Chen W."/>
        </authorList>
    </citation>
    <scope>NUCLEOTIDE SEQUENCE</scope>
    <source>
        <tissue evidence="1">Salivary gland</tissue>
    </source>
</reference>
<dbReference type="GO" id="GO:0006508">
    <property type="term" value="P:proteolysis"/>
    <property type="evidence" value="ECO:0007669"/>
    <property type="project" value="UniProtKB-KW"/>
</dbReference>
<proteinExistence type="evidence at transcript level"/>
<organism evidence="1">
    <name type="scientific">Ixodes ricinus</name>
    <name type="common">Common tick</name>
    <name type="synonym">Acarus ricinus</name>
    <dbReference type="NCBI Taxonomy" id="34613"/>
    <lineage>
        <taxon>Eukaryota</taxon>
        <taxon>Metazoa</taxon>
        <taxon>Ecdysozoa</taxon>
        <taxon>Arthropoda</taxon>
        <taxon>Chelicerata</taxon>
        <taxon>Arachnida</taxon>
        <taxon>Acari</taxon>
        <taxon>Parasitiformes</taxon>
        <taxon>Ixodida</taxon>
        <taxon>Ixodoidea</taxon>
        <taxon>Ixodidae</taxon>
        <taxon>Ixodinae</taxon>
        <taxon>Ixodes</taxon>
    </lineage>
</organism>
<keyword evidence="1" id="KW-0645">Protease</keyword>
<keyword evidence="1" id="KW-0482">Metalloprotease</keyword>
<accession>A0A0K8RHU5</accession>